<dbReference type="SUPFAM" id="SSF52096">
    <property type="entry name" value="ClpP/crotonase"/>
    <property type="match status" value="1"/>
</dbReference>
<feature type="transmembrane region" description="Helical" evidence="5">
    <location>
        <begin position="356"/>
        <end position="377"/>
    </location>
</feature>
<keyword evidence="3 5" id="KW-1133">Transmembrane helix</keyword>
<evidence type="ECO:0000256" key="1">
    <source>
        <dbReference type="ARBA" id="ARBA00004141"/>
    </source>
</evidence>
<evidence type="ECO:0000259" key="6">
    <source>
        <dbReference type="Pfam" id="PF01957"/>
    </source>
</evidence>
<dbReference type="CDD" id="cd07020">
    <property type="entry name" value="Clp_protease_NfeD_1"/>
    <property type="match status" value="1"/>
</dbReference>
<accession>A0A917JWI4</accession>
<dbReference type="InterPro" id="IPR052165">
    <property type="entry name" value="Membrane_assoc_protease"/>
</dbReference>
<evidence type="ECO:0000256" key="4">
    <source>
        <dbReference type="ARBA" id="ARBA00023136"/>
    </source>
</evidence>
<evidence type="ECO:0000313" key="10">
    <source>
        <dbReference type="Proteomes" id="UP000630149"/>
    </source>
</evidence>
<protein>
    <submittedName>
        <fullName evidence="9">Membrane protein</fullName>
    </submittedName>
</protein>
<feature type="transmembrane region" description="Helical" evidence="5">
    <location>
        <begin position="248"/>
        <end position="270"/>
    </location>
</feature>
<feature type="transmembrane region" description="Helical" evidence="5">
    <location>
        <begin position="325"/>
        <end position="344"/>
    </location>
</feature>
<comment type="caution">
    <text evidence="9">The sequence shown here is derived from an EMBL/GenBank/DDBJ whole genome shotgun (WGS) entry which is preliminary data.</text>
</comment>
<dbReference type="SUPFAM" id="SSF141322">
    <property type="entry name" value="NfeD domain-like"/>
    <property type="match status" value="1"/>
</dbReference>
<keyword evidence="4 5" id="KW-0472">Membrane</keyword>
<dbReference type="InterPro" id="IPR056739">
    <property type="entry name" value="NfeD_membrane"/>
</dbReference>
<dbReference type="PANTHER" id="PTHR33507:SF4">
    <property type="entry name" value="NODULATION COMPETITIVENESS PROTEIN NFED"/>
    <property type="match status" value="1"/>
</dbReference>
<dbReference type="AlphaFoldDB" id="A0A917JWI4"/>
<gene>
    <name evidence="9" type="ORF">GCM10007966_15060</name>
</gene>
<dbReference type="Gene3D" id="2.40.50.140">
    <property type="entry name" value="Nucleic acid-binding proteins"/>
    <property type="match status" value="1"/>
</dbReference>
<feature type="domain" description="NfeD-like C-terminal" evidence="6">
    <location>
        <begin position="389"/>
        <end position="440"/>
    </location>
</feature>
<dbReference type="InterPro" id="IPR012340">
    <property type="entry name" value="NA-bd_OB-fold"/>
</dbReference>
<dbReference type="EMBL" id="BMOB01000006">
    <property type="protein sequence ID" value="GGI87329.1"/>
    <property type="molecule type" value="Genomic_DNA"/>
</dbReference>
<dbReference type="Pfam" id="PF24961">
    <property type="entry name" value="NfeD_membrane"/>
    <property type="match status" value="1"/>
</dbReference>
<evidence type="ECO:0000259" key="8">
    <source>
        <dbReference type="Pfam" id="PF25145"/>
    </source>
</evidence>
<dbReference type="Pfam" id="PF01957">
    <property type="entry name" value="NfeD"/>
    <property type="match status" value="1"/>
</dbReference>
<comment type="subcellular location">
    <subcellularLocation>
        <location evidence="1">Membrane</location>
        <topology evidence="1">Multi-pass membrane protein</topology>
    </subcellularLocation>
</comment>
<name>A0A917JWI4_9GAMM</name>
<dbReference type="GO" id="GO:0016020">
    <property type="term" value="C:membrane"/>
    <property type="evidence" value="ECO:0007669"/>
    <property type="project" value="UniProtKB-SubCell"/>
</dbReference>
<feature type="transmembrane region" description="Helical" evidence="5">
    <location>
        <begin position="301"/>
        <end position="318"/>
    </location>
</feature>
<evidence type="ECO:0000259" key="7">
    <source>
        <dbReference type="Pfam" id="PF24961"/>
    </source>
</evidence>
<dbReference type="Gene3D" id="3.90.226.10">
    <property type="entry name" value="2-enoyl-CoA Hydratase, Chain A, domain 1"/>
    <property type="match status" value="1"/>
</dbReference>
<dbReference type="RefSeq" id="WP_131776914.1">
    <property type="nucleotide sequence ID" value="NZ_BMOB01000006.1"/>
</dbReference>
<evidence type="ECO:0000256" key="2">
    <source>
        <dbReference type="ARBA" id="ARBA00022692"/>
    </source>
</evidence>
<dbReference type="OrthoDB" id="5289056at2"/>
<proteinExistence type="predicted"/>
<keyword evidence="2 5" id="KW-0812">Transmembrane</keyword>
<feature type="domain" description="NfeD1b N-terminal" evidence="8">
    <location>
        <begin position="40"/>
        <end position="217"/>
    </location>
</feature>
<dbReference type="Proteomes" id="UP000630149">
    <property type="component" value="Unassembled WGS sequence"/>
</dbReference>
<feature type="transmembrane region" description="Helical" evidence="5">
    <location>
        <begin position="277"/>
        <end position="295"/>
    </location>
</feature>
<evidence type="ECO:0000256" key="3">
    <source>
        <dbReference type="ARBA" id="ARBA00022989"/>
    </source>
</evidence>
<dbReference type="FunFam" id="3.90.226.10:FF:000089">
    <property type="entry name" value="Membrane-bound serine protease"/>
    <property type="match status" value="1"/>
</dbReference>
<evidence type="ECO:0000313" key="9">
    <source>
        <dbReference type="EMBL" id="GGI87329.1"/>
    </source>
</evidence>
<dbReference type="PANTHER" id="PTHR33507">
    <property type="entry name" value="INNER MEMBRANE PROTEIN YBBJ"/>
    <property type="match status" value="1"/>
</dbReference>
<dbReference type="InterPro" id="IPR029045">
    <property type="entry name" value="ClpP/crotonase-like_dom_sf"/>
</dbReference>
<organism evidence="9 10">
    <name type="scientific">Legionella impletisoli</name>
    <dbReference type="NCBI Taxonomy" id="343510"/>
    <lineage>
        <taxon>Bacteria</taxon>
        <taxon>Pseudomonadati</taxon>
        <taxon>Pseudomonadota</taxon>
        <taxon>Gammaproteobacteria</taxon>
        <taxon>Legionellales</taxon>
        <taxon>Legionellaceae</taxon>
        <taxon>Legionella</taxon>
    </lineage>
</organism>
<evidence type="ECO:0000256" key="5">
    <source>
        <dbReference type="SAM" id="Phobius"/>
    </source>
</evidence>
<dbReference type="InterPro" id="IPR002810">
    <property type="entry name" value="NfeD-like_C"/>
</dbReference>
<dbReference type="InterPro" id="IPR056738">
    <property type="entry name" value="NfeD1b_N"/>
</dbReference>
<reference evidence="9" key="1">
    <citation type="journal article" date="2014" name="Int. J. Syst. Evol. Microbiol.">
        <title>Complete genome sequence of Corynebacterium casei LMG S-19264T (=DSM 44701T), isolated from a smear-ripened cheese.</title>
        <authorList>
            <consortium name="US DOE Joint Genome Institute (JGI-PGF)"/>
            <person name="Walter F."/>
            <person name="Albersmeier A."/>
            <person name="Kalinowski J."/>
            <person name="Ruckert C."/>
        </authorList>
    </citation>
    <scope>NUCLEOTIDE SEQUENCE</scope>
    <source>
        <strain evidence="9">JCM 13919</strain>
    </source>
</reference>
<feature type="domain" description="NfeD integral membrane" evidence="7">
    <location>
        <begin position="256"/>
        <end position="372"/>
    </location>
</feature>
<keyword evidence="10" id="KW-1185">Reference proteome</keyword>
<sequence>MSAFWVQIQKVTLLSQISRLTFFIFLIFLLFFQQVNAAHVLKIPVSGGIGPATADYLIRGIEKGQKANLILIQLDTPGGLIKSTRQIVQAILSSRTPVVTYVAPSGARAASAGTFILYASTIAAMAPGTHLGAASPVDLMGGGEEQKEKKDQSVMGKKMTNDAVAYIRSLAQLRGRNADFAEKAVLEAATLTGEEALKGGVIDVIARNTNTLLAQLNGKMVMQDGREIKLNLKKPEIETLKPDWRTRLLFVITDPTIAYMLLLLGIYGIFFELVNPGFVAPGVIGAVALVIALYALQLLPVNYAGLALIILGIIFIVAEAFAPSFGAFGLGGTIAFIVGSILLIDTEQQTYQIAWSAIWAMAAANIIVFVVLLGMAIKARREPVHHGTKALIGAKGRTLETIDPEGQAVIRGEIWRVQSQQPIPADKSIEIIDADGLTLKAKEIEGE</sequence>
<reference evidence="9" key="2">
    <citation type="submission" date="2020-09" db="EMBL/GenBank/DDBJ databases">
        <authorList>
            <person name="Sun Q."/>
            <person name="Ohkuma M."/>
        </authorList>
    </citation>
    <scope>NUCLEOTIDE SEQUENCE</scope>
    <source>
        <strain evidence="9">JCM 13919</strain>
    </source>
</reference>
<dbReference type="Pfam" id="PF25145">
    <property type="entry name" value="NfeD1b_N"/>
    <property type="match status" value="1"/>
</dbReference>